<evidence type="ECO:0000313" key="4">
    <source>
        <dbReference type="Proteomes" id="UP000192569"/>
    </source>
</evidence>
<dbReference type="Proteomes" id="UP000192569">
    <property type="component" value="Chromosome I"/>
</dbReference>
<dbReference type="SUPFAM" id="SSF50118">
    <property type="entry name" value="Cell growth inhibitor/plasmid maintenance toxic component"/>
    <property type="match status" value="1"/>
</dbReference>
<dbReference type="STRING" id="698762.SAMN00808754_1914"/>
<dbReference type="Gene3D" id="2.30.30.110">
    <property type="match status" value="1"/>
</dbReference>
<dbReference type="InterPro" id="IPR003477">
    <property type="entry name" value="PemK-like"/>
</dbReference>
<comment type="similarity">
    <text evidence="1">Belongs to the PemK/MazF family.</text>
</comment>
<dbReference type="GO" id="GO:0006402">
    <property type="term" value="P:mRNA catabolic process"/>
    <property type="evidence" value="ECO:0007669"/>
    <property type="project" value="TreeGrafter"/>
</dbReference>
<proteinExistence type="inferred from homology"/>
<protein>
    <submittedName>
        <fullName evidence="3">mRNA interferase MazF</fullName>
    </submittedName>
</protein>
<dbReference type="GO" id="GO:0003677">
    <property type="term" value="F:DNA binding"/>
    <property type="evidence" value="ECO:0007669"/>
    <property type="project" value="InterPro"/>
</dbReference>
<accession>A0A1W1VWB6</accession>
<dbReference type="EMBL" id="LT838272">
    <property type="protein sequence ID" value="SMB97667.1"/>
    <property type="molecule type" value="Genomic_DNA"/>
</dbReference>
<evidence type="ECO:0000313" key="3">
    <source>
        <dbReference type="EMBL" id="SMB97667.1"/>
    </source>
</evidence>
<dbReference type="OrthoDB" id="9808744at2"/>
<dbReference type="AlphaFoldDB" id="A0A1W1VWB6"/>
<dbReference type="RefSeq" id="WP_084665499.1">
    <property type="nucleotide sequence ID" value="NZ_LT838272.1"/>
</dbReference>
<sequence>MTGEAVVPGDVLLVALPSHEPRGHEQEGLRPAIVVGIPWGPVRYPVVIVVPLTTQSGIWARENPTLYFPLPAGVGGIPKASIVLIDQVRAVDVRRVRAYLGTLEEAVFEPILNALLRLFRKEGSP</sequence>
<dbReference type="InterPro" id="IPR011067">
    <property type="entry name" value="Plasmid_toxin/cell-grow_inhib"/>
</dbReference>
<reference evidence="3 4" key="1">
    <citation type="submission" date="2017-04" db="EMBL/GenBank/DDBJ databases">
        <authorList>
            <person name="Afonso C.L."/>
            <person name="Miller P.J."/>
            <person name="Scott M.A."/>
            <person name="Spackman E."/>
            <person name="Goraichik I."/>
            <person name="Dimitrov K.M."/>
            <person name="Suarez D.L."/>
            <person name="Swayne D.E."/>
        </authorList>
    </citation>
    <scope>NUCLEOTIDE SEQUENCE [LARGE SCALE GENOMIC DNA]</scope>
    <source>
        <strain evidence="3 4">ToBE</strain>
    </source>
</reference>
<dbReference type="PANTHER" id="PTHR33988:SF3">
    <property type="entry name" value="ENDORIBONUCLEASE TOXIN CHPB-RELATED"/>
    <property type="match status" value="1"/>
</dbReference>
<dbReference type="GO" id="GO:0004521">
    <property type="term" value="F:RNA endonuclease activity"/>
    <property type="evidence" value="ECO:0007669"/>
    <property type="project" value="TreeGrafter"/>
</dbReference>
<name>A0A1W1VWB6_9FIRM</name>
<evidence type="ECO:0000256" key="1">
    <source>
        <dbReference type="ARBA" id="ARBA00007521"/>
    </source>
</evidence>
<dbReference type="Pfam" id="PF02452">
    <property type="entry name" value="PemK_toxin"/>
    <property type="match status" value="1"/>
</dbReference>
<keyword evidence="2" id="KW-1277">Toxin-antitoxin system</keyword>
<evidence type="ECO:0000256" key="2">
    <source>
        <dbReference type="ARBA" id="ARBA00022649"/>
    </source>
</evidence>
<dbReference type="GO" id="GO:0016075">
    <property type="term" value="P:rRNA catabolic process"/>
    <property type="evidence" value="ECO:0007669"/>
    <property type="project" value="TreeGrafter"/>
</dbReference>
<keyword evidence="4" id="KW-1185">Reference proteome</keyword>
<organism evidence="3 4">
    <name type="scientific">Thermanaeromonas toyohensis ToBE</name>
    <dbReference type="NCBI Taxonomy" id="698762"/>
    <lineage>
        <taxon>Bacteria</taxon>
        <taxon>Bacillati</taxon>
        <taxon>Bacillota</taxon>
        <taxon>Clostridia</taxon>
        <taxon>Neomoorellales</taxon>
        <taxon>Neomoorellaceae</taxon>
        <taxon>Thermanaeromonas</taxon>
    </lineage>
</organism>
<gene>
    <name evidence="3" type="ORF">SAMN00808754_1914</name>
</gene>
<dbReference type="PANTHER" id="PTHR33988">
    <property type="entry name" value="ENDORIBONUCLEASE MAZF-RELATED"/>
    <property type="match status" value="1"/>
</dbReference>